<keyword evidence="3 5" id="KW-1015">Disulfide bond</keyword>
<evidence type="ECO:0000256" key="5">
    <source>
        <dbReference type="PROSITE-ProRule" id="PRU00206"/>
    </source>
</evidence>
<dbReference type="GO" id="GO:0051044">
    <property type="term" value="P:positive regulation of membrane protein ectodomain proteolysis"/>
    <property type="evidence" value="ECO:0007669"/>
    <property type="project" value="TreeGrafter"/>
</dbReference>
<evidence type="ECO:0000259" key="6">
    <source>
        <dbReference type="PROSITE" id="PS50050"/>
    </source>
</evidence>
<keyword evidence="2" id="KW-0677">Repeat</keyword>
<reference evidence="7 8" key="1">
    <citation type="journal article" date="2011" name="J. Virol.">
        <title>The genome of yoka poxvirus.</title>
        <authorList>
            <person name="Zhao G."/>
            <person name="Droit L."/>
            <person name="Tesh R.B."/>
            <person name="Popov V.L."/>
            <person name="Little N.S."/>
            <person name="Upton C."/>
            <person name="Virgin H.W."/>
            <person name="Wang D."/>
        </authorList>
    </citation>
    <scope>NUCLEOTIDE SEQUENCE [LARGE SCALE GENOMIC DNA]</scope>
    <source>
        <strain evidence="7">DakArB 4268</strain>
    </source>
</reference>
<accession>G3EI70</accession>
<dbReference type="PANTHER" id="PTHR47386:SF1">
    <property type="entry name" value="TUMOR NECROSIS FACTOR RECEPTOR SUPERFAMILY MEMBER 1B"/>
    <property type="match status" value="1"/>
</dbReference>
<dbReference type="SMART" id="SM00208">
    <property type="entry name" value="TNFR"/>
    <property type="match status" value="2"/>
</dbReference>
<feature type="domain" description="TNFR-Cys" evidence="6">
    <location>
        <begin position="22"/>
        <end position="58"/>
    </location>
</feature>
<feature type="disulfide bond" evidence="5">
    <location>
        <begin position="37"/>
        <end position="50"/>
    </location>
</feature>
<gene>
    <name evidence="7" type="ORF">YKV178</name>
</gene>
<dbReference type="Pfam" id="PF00020">
    <property type="entry name" value="TNFR_c6"/>
    <property type="match status" value="1"/>
</dbReference>
<protein>
    <submittedName>
        <fullName evidence="7">Truncated TNF-receptor-like protein</fullName>
    </submittedName>
</protein>
<evidence type="ECO:0000256" key="4">
    <source>
        <dbReference type="ARBA" id="ARBA00023180"/>
    </source>
</evidence>
<feature type="domain" description="TNFR-Cys" evidence="6">
    <location>
        <begin position="60"/>
        <end position="101"/>
    </location>
</feature>
<dbReference type="PROSITE" id="PS00652">
    <property type="entry name" value="TNFR_NGFR_1"/>
    <property type="match status" value="2"/>
</dbReference>
<dbReference type="SUPFAM" id="SSF57586">
    <property type="entry name" value="TNF receptor-like"/>
    <property type="match status" value="2"/>
</dbReference>
<keyword evidence="1" id="KW-0732">Signal</keyword>
<feature type="disulfide bond" evidence="5">
    <location>
        <begin position="83"/>
        <end position="101"/>
    </location>
</feature>
<evidence type="ECO:0000313" key="8">
    <source>
        <dbReference type="Proteomes" id="UP000164653"/>
    </source>
</evidence>
<dbReference type="RefSeq" id="YP_004821531.1">
    <property type="nucleotide sequence ID" value="NC_015960.1"/>
</dbReference>
<dbReference type="GeneID" id="11107313"/>
<dbReference type="KEGG" id="vg:11107313"/>
<feature type="repeat" description="TNFR-Cys" evidence="5">
    <location>
        <begin position="22"/>
        <end position="58"/>
    </location>
</feature>
<keyword evidence="4" id="KW-0325">Glycoprotein</keyword>
<dbReference type="OrthoDB" id="11333at10239"/>
<dbReference type="InterPro" id="IPR051670">
    <property type="entry name" value="TNF_chemokine_rcpt-like"/>
</dbReference>
<evidence type="ECO:0000256" key="3">
    <source>
        <dbReference type="ARBA" id="ARBA00023157"/>
    </source>
</evidence>
<sequence>MVKLIVFIIGLLINSTYSLSLQCKNNTYYNSQYVKCCKLCEPGTFYSKKCDEKNDTICEKCPDGSYTSVYNHSPACVSCRGYCDYNQVETTSCTPTSNRICKCKLSSYCLVKGYNENCRVCVRKKMN</sequence>
<keyword evidence="8" id="KW-1185">Reference proteome</keyword>
<proteinExistence type="predicted"/>
<dbReference type="EMBL" id="HQ849551">
    <property type="protein sequence ID" value="AEN03767.1"/>
    <property type="molecule type" value="Genomic_DNA"/>
</dbReference>
<organism evidence="7 8">
    <name type="scientific">Yokapox virus</name>
    <dbReference type="NCBI Taxonomy" id="1076255"/>
    <lineage>
        <taxon>Viruses</taxon>
        <taxon>Varidnaviria</taxon>
        <taxon>Bamfordvirae</taxon>
        <taxon>Nucleocytoviricota</taxon>
        <taxon>Pokkesviricetes</taxon>
        <taxon>Chitovirales</taxon>
        <taxon>Poxviridae</taxon>
        <taxon>Chordopoxvirinae</taxon>
        <taxon>Centapoxvirus</taxon>
        <taxon>Centapoxvirus yokapox</taxon>
    </lineage>
</organism>
<evidence type="ECO:0000256" key="1">
    <source>
        <dbReference type="ARBA" id="ARBA00022729"/>
    </source>
</evidence>
<feature type="repeat" description="TNFR-Cys" evidence="5">
    <location>
        <begin position="60"/>
        <end position="101"/>
    </location>
</feature>
<dbReference type="PROSITE" id="PS50050">
    <property type="entry name" value="TNFR_NGFR_2"/>
    <property type="match status" value="2"/>
</dbReference>
<name>G3EI70_9POXV</name>
<dbReference type="Proteomes" id="UP000164653">
    <property type="component" value="Segment"/>
</dbReference>
<dbReference type="InterPro" id="IPR001368">
    <property type="entry name" value="TNFR/NGFR_Cys_rich_reg"/>
</dbReference>
<dbReference type="Gene3D" id="2.10.50.10">
    <property type="entry name" value="Tumor Necrosis Factor Receptor, subunit A, domain 2"/>
    <property type="match status" value="1"/>
</dbReference>
<feature type="disulfide bond" evidence="5">
    <location>
        <begin position="40"/>
        <end position="58"/>
    </location>
</feature>
<dbReference type="PANTHER" id="PTHR47386">
    <property type="entry name" value="TUMOR NECROSIS FACTOR RECEPTOR SUPERFAMILY MEMBER 1B"/>
    <property type="match status" value="1"/>
</dbReference>
<evidence type="ECO:0000256" key="2">
    <source>
        <dbReference type="ARBA" id="ARBA00022737"/>
    </source>
</evidence>
<evidence type="ECO:0000313" key="7">
    <source>
        <dbReference type="EMBL" id="AEN03767.1"/>
    </source>
</evidence>
<comment type="caution">
    <text evidence="5">Lacks conserved residue(s) required for the propagation of feature annotation.</text>
</comment>
<dbReference type="GO" id="GO:0043120">
    <property type="term" value="F:tumor necrosis factor binding"/>
    <property type="evidence" value="ECO:0007669"/>
    <property type="project" value="TreeGrafter"/>
</dbReference>
<feature type="disulfide bond" evidence="5">
    <location>
        <begin position="61"/>
        <end position="76"/>
    </location>
</feature>
<dbReference type="GO" id="GO:0005031">
    <property type="term" value="F:tumor necrosis factor receptor activity"/>
    <property type="evidence" value="ECO:0007669"/>
    <property type="project" value="TreeGrafter"/>
</dbReference>